<dbReference type="RefSeq" id="XP_005819570.1">
    <property type="nucleotide sequence ID" value="XM_005819513.1"/>
</dbReference>
<protein>
    <recommendedName>
        <fullName evidence="6">PH domain-containing protein</fullName>
    </recommendedName>
</protein>
<dbReference type="HOGENOM" id="CLU_920081_0_0_1"/>
<dbReference type="EMBL" id="JH993181">
    <property type="protein sequence ID" value="EKX32590.1"/>
    <property type="molecule type" value="Genomic_DNA"/>
</dbReference>
<evidence type="ECO:0000259" key="6">
    <source>
        <dbReference type="PROSITE" id="PS50003"/>
    </source>
</evidence>
<reference evidence="7 9" key="1">
    <citation type="journal article" date="2012" name="Nature">
        <title>Algal genomes reveal evolutionary mosaicism and the fate of nucleomorphs.</title>
        <authorList>
            <consortium name="DOE Joint Genome Institute"/>
            <person name="Curtis B.A."/>
            <person name="Tanifuji G."/>
            <person name="Burki F."/>
            <person name="Gruber A."/>
            <person name="Irimia M."/>
            <person name="Maruyama S."/>
            <person name="Arias M.C."/>
            <person name="Ball S.G."/>
            <person name="Gile G.H."/>
            <person name="Hirakawa Y."/>
            <person name="Hopkins J.F."/>
            <person name="Kuo A."/>
            <person name="Rensing S.A."/>
            <person name="Schmutz J."/>
            <person name="Symeonidi A."/>
            <person name="Elias M."/>
            <person name="Eveleigh R.J."/>
            <person name="Herman E.K."/>
            <person name="Klute M.J."/>
            <person name="Nakayama T."/>
            <person name="Obornik M."/>
            <person name="Reyes-Prieto A."/>
            <person name="Armbrust E.V."/>
            <person name="Aves S.J."/>
            <person name="Beiko R.G."/>
            <person name="Coutinho P."/>
            <person name="Dacks J.B."/>
            <person name="Durnford D.G."/>
            <person name="Fast N.M."/>
            <person name="Green B.R."/>
            <person name="Grisdale C.J."/>
            <person name="Hempel F."/>
            <person name="Henrissat B."/>
            <person name="Hoppner M.P."/>
            <person name="Ishida K."/>
            <person name="Kim E."/>
            <person name="Koreny L."/>
            <person name="Kroth P.G."/>
            <person name="Liu Y."/>
            <person name="Malik S.B."/>
            <person name="Maier U.G."/>
            <person name="McRose D."/>
            <person name="Mock T."/>
            <person name="Neilson J.A."/>
            <person name="Onodera N.T."/>
            <person name="Poole A.M."/>
            <person name="Pritham E.J."/>
            <person name="Richards T.A."/>
            <person name="Rocap G."/>
            <person name="Roy S.W."/>
            <person name="Sarai C."/>
            <person name="Schaack S."/>
            <person name="Shirato S."/>
            <person name="Slamovits C.H."/>
            <person name="Spencer D.F."/>
            <person name="Suzuki S."/>
            <person name="Worden A.Z."/>
            <person name="Zauner S."/>
            <person name="Barry K."/>
            <person name="Bell C."/>
            <person name="Bharti A.K."/>
            <person name="Crow J.A."/>
            <person name="Grimwood J."/>
            <person name="Kramer R."/>
            <person name="Lindquist E."/>
            <person name="Lucas S."/>
            <person name="Salamov A."/>
            <person name="McFadden G.I."/>
            <person name="Lane C.E."/>
            <person name="Keeling P.J."/>
            <person name="Gray M.W."/>
            <person name="Grigoriev I.V."/>
            <person name="Archibald J.M."/>
        </authorList>
    </citation>
    <scope>NUCLEOTIDE SEQUENCE</scope>
    <source>
        <strain evidence="7 9">CCMP2712</strain>
    </source>
</reference>
<reference evidence="9" key="2">
    <citation type="submission" date="2012-11" db="EMBL/GenBank/DDBJ databases">
        <authorList>
            <person name="Kuo A."/>
            <person name="Curtis B.A."/>
            <person name="Tanifuji G."/>
            <person name="Burki F."/>
            <person name="Gruber A."/>
            <person name="Irimia M."/>
            <person name="Maruyama S."/>
            <person name="Arias M.C."/>
            <person name="Ball S.G."/>
            <person name="Gile G.H."/>
            <person name="Hirakawa Y."/>
            <person name="Hopkins J.F."/>
            <person name="Rensing S.A."/>
            <person name="Schmutz J."/>
            <person name="Symeonidi A."/>
            <person name="Elias M."/>
            <person name="Eveleigh R.J."/>
            <person name="Herman E.K."/>
            <person name="Klute M.J."/>
            <person name="Nakayama T."/>
            <person name="Obornik M."/>
            <person name="Reyes-Prieto A."/>
            <person name="Armbrust E.V."/>
            <person name="Aves S.J."/>
            <person name="Beiko R.G."/>
            <person name="Coutinho P."/>
            <person name="Dacks J.B."/>
            <person name="Durnford D.G."/>
            <person name="Fast N.M."/>
            <person name="Green B.R."/>
            <person name="Grisdale C."/>
            <person name="Hempe F."/>
            <person name="Henrissat B."/>
            <person name="Hoppner M.P."/>
            <person name="Ishida K.-I."/>
            <person name="Kim E."/>
            <person name="Koreny L."/>
            <person name="Kroth P.G."/>
            <person name="Liu Y."/>
            <person name="Malik S.-B."/>
            <person name="Maier U.G."/>
            <person name="McRose D."/>
            <person name="Mock T."/>
            <person name="Neilson J.A."/>
            <person name="Onodera N.T."/>
            <person name="Poole A.M."/>
            <person name="Pritham E.J."/>
            <person name="Richards T.A."/>
            <person name="Rocap G."/>
            <person name="Roy S.W."/>
            <person name="Sarai C."/>
            <person name="Schaack S."/>
            <person name="Shirato S."/>
            <person name="Slamovits C.H."/>
            <person name="Spencer D.F."/>
            <person name="Suzuki S."/>
            <person name="Worden A.Z."/>
            <person name="Zauner S."/>
            <person name="Barry K."/>
            <person name="Bell C."/>
            <person name="Bharti A.K."/>
            <person name="Crow J.A."/>
            <person name="Grimwood J."/>
            <person name="Kramer R."/>
            <person name="Lindquist E."/>
            <person name="Lucas S."/>
            <person name="Salamov A."/>
            <person name="McFadden G.I."/>
            <person name="Lane C.E."/>
            <person name="Keeling P.J."/>
            <person name="Gray M.W."/>
            <person name="Grigoriev I.V."/>
            <person name="Archibald J.M."/>
        </authorList>
    </citation>
    <scope>NUCLEOTIDE SEQUENCE</scope>
    <source>
        <strain evidence="9">CCMP2712</strain>
    </source>
</reference>
<evidence type="ECO:0000256" key="2">
    <source>
        <dbReference type="ARBA" id="ARBA00022692"/>
    </source>
</evidence>
<dbReference type="KEGG" id="gtt:GUITHDRAFT_121218"/>
<evidence type="ECO:0000256" key="5">
    <source>
        <dbReference type="SAM" id="Phobius"/>
    </source>
</evidence>
<dbReference type="OrthoDB" id="416585at2759"/>
<feature type="domain" description="PH" evidence="6">
    <location>
        <begin position="158"/>
        <end position="195"/>
    </location>
</feature>
<dbReference type="GeneID" id="17289326"/>
<organism evidence="7">
    <name type="scientific">Guillardia theta (strain CCMP2712)</name>
    <name type="common">Cryptophyte</name>
    <dbReference type="NCBI Taxonomy" id="905079"/>
    <lineage>
        <taxon>Eukaryota</taxon>
        <taxon>Cryptophyceae</taxon>
        <taxon>Pyrenomonadales</taxon>
        <taxon>Geminigeraceae</taxon>
        <taxon>Guillardia</taxon>
    </lineage>
</organism>
<dbReference type="PROSITE" id="PS50003">
    <property type="entry name" value="PH_DOMAIN"/>
    <property type="match status" value="1"/>
</dbReference>
<dbReference type="InterPro" id="IPR001849">
    <property type="entry name" value="PH_domain"/>
</dbReference>
<gene>
    <name evidence="7" type="ORF">GUITHDRAFT_121218</name>
</gene>
<dbReference type="EnsemblProtists" id="EKX32590">
    <property type="protein sequence ID" value="EKX32590"/>
    <property type="gene ID" value="GUITHDRAFT_121218"/>
</dbReference>
<comment type="subcellular location">
    <subcellularLocation>
        <location evidence="1">Membrane</location>
        <topology evidence="1">Multi-pass membrane protein</topology>
    </subcellularLocation>
</comment>
<keyword evidence="4 5" id="KW-0472">Membrane</keyword>
<dbReference type="PaxDb" id="55529-EKX32590"/>
<keyword evidence="2 5" id="KW-0812">Transmembrane</keyword>
<feature type="transmembrane region" description="Helical" evidence="5">
    <location>
        <begin position="222"/>
        <end position="241"/>
    </location>
</feature>
<reference evidence="8" key="3">
    <citation type="submission" date="2016-03" db="UniProtKB">
        <authorList>
            <consortium name="EnsemblProtists"/>
        </authorList>
    </citation>
    <scope>IDENTIFICATION</scope>
</reference>
<dbReference type="AlphaFoldDB" id="L1I9Q7"/>
<name>L1I9Q7_GUITC</name>
<dbReference type="Proteomes" id="UP000011087">
    <property type="component" value="Unassembled WGS sequence"/>
</dbReference>
<evidence type="ECO:0000256" key="1">
    <source>
        <dbReference type="ARBA" id="ARBA00004141"/>
    </source>
</evidence>
<accession>L1I9Q7</accession>
<evidence type="ECO:0000313" key="8">
    <source>
        <dbReference type="EnsemblProtists" id="EKX32590"/>
    </source>
</evidence>
<keyword evidence="3 5" id="KW-1133">Transmembrane helix</keyword>
<evidence type="ECO:0000256" key="4">
    <source>
        <dbReference type="ARBA" id="ARBA00023136"/>
    </source>
</evidence>
<dbReference type="Gene3D" id="1.20.120.350">
    <property type="entry name" value="Voltage-gated potassium channels. Chain C"/>
    <property type="match status" value="1"/>
</dbReference>
<evidence type="ECO:0000256" key="3">
    <source>
        <dbReference type="ARBA" id="ARBA00022989"/>
    </source>
</evidence>
<feature type="non-terminal residue" evidence="7">
    <location>
        <position position="1"/>
    </location>
</feature>
<evidence type="ECO:0000313" key="9">
    <source>
        <dbReference type="Proteomes" id="UP000011087"/>
    </source>
</evidence>
<dbReference type="GO" id="GO:0016020">
    <property type="term" value="C:membrane"/>
    <property type="evidence" value="ECO:0007669"/>
    <property type="project" value="UniProtKB-SubCell"/>
</dbReference>
<feature type="transmembrane region" description="Helical" evidence="5">
    <location>
        <begin position="261"/>
        <end position="281"/>
    </location>
</feature>
<proteinExistence type="predicted"/>
<sequence>MQGWLKSGFRKKAIERFKKRFNKKKATLDESIRPMPNAHLCIRDSVLGLAGTRGNCWQERRTGKLALLLCEPVLFEDNNNTTVVTAEYVAFGWAPDGDTIVDWIPLHEIEYVAHCRADELPQDSRDQPVEIEYYDTNMKQLKRTLTYPSKHFRPQTEFKIKTIEDGFNSGRLYILKASSESECSDWMQTINEFVVNARKLWRKRLLFIQFKRKLANFHDSDGVQIFIALLIAANFAATVTQLEMLPAPDSTLFKQLDQLDLSFTILFAVDLAINMTANFWWRFWKVDRALDSSNGWNVFDFIV</sequence>
<dbReference type="SUPFAM" id="SSF50729">
    <property type="entry name" value="PH domain-like"/>
    <property type="match status" value="1"/>
</dbReference>
<dbReference type="InterPro" id="IPR027359">
    <property type="entry name" value="Volt_channel_dom_sf"/>
</dbReference>
<evidence type="ECO:0000313" key="7">
    <source>
        <dbReference type="EMBL" id="EKX32590.1"/>
    </source>
</evidence>
<keyword evidence="9" id="KW-1185">Reference proteome</keyword>